<sequence length="72" mass="8152">MFLLNSDQEIAGALNVKQKNRKHRLIKVILTFFSKLPFQISKHQSKVKFAPPDPCFNVGGQNRDSLGLSIKI</sequence>
<organism evidence="1 2">
    <name type="scientific">Leptospira harrisiae</name>
    <dbReference type="NCBI Taxonomy" id="2023189"/>
    <lineage>
        <taxon>Bacteria</taxon>
        <taxon>Pseudomonadati</taxon>
        <taxon>Spirochaetota</taxon>
        <taxon>Spirochaetia</taxon>
        <taxon>Leptospirales</taxon>
        <taxon>Leptospiraceae</taxon>
        <taxon>Leptospira</taxon>
    </lineage>
</organism>
<name>A0A2N0AMC0_9LEPT</name>
<protein>
    <submittedName>
        <fullName evidence="1">Uncharacterized protein</fullName>
    </submittedName>
</protein>
<evidence type="ECO:0000313" key="1">
    <source>
        <dbReference type="EMBL" id="PJZ85459.1"/>
    </source>
</evidence>
<proteinExistence type="predicted"/>
<accession>A0A2N0AMC0</accession>
<dbReference type="AlphaFoldDB" id="A0A2N0AMC0"/>
<comment type="caution">
    <text evidence="1">The sequence shown here is derived from an EMBL/GenBank/DDBJ whole genome shotgun (WGS) entry which is preliminary data.</text>
</comment>
<reference evidence="1 2" key="1">
    <citation type="submission" date="2017-07" db="EMBL/GenBank/DDBJ databases">
        <title>Leptospira spp. isolated from tropical soils.</title>
        <authorList>
            <person name="Thibeaux R."/>
            <person name="Iraola G."/>
            <person name="Ferres I."/>
            <person name="Bierque E."/>
            <person name="Girault D."/>
            <person name="Soupe-Gilbert M.-E."/>
            <person name="Picardeau M."/>
            <person name="Goarant C."/>
        </authorList>
    </citation>
    <scope>NUCLEOTIDE SEQUENCE [LARGE SCALE GENOMIC DNA]</scope>
    <source>
        <strain evidence="1 2">FH2-B-A1</strain>
    </source>
</reference>
<dbReference type="Proteomes" id="UP000232145">
    <property type="component" value="Unassembled WGS sequence"/>
</dbReference>
<dbReference type="EMBL" id="NPDX01000001">
    <property type="protein sequence ID" value="PJZ85459.1"/>
    <property type="molecule type" value="Genomic_DNA"/>
</dbReference>
<gene>
    <name evidence="1" type="ORF">CH364_04320</name>
</gene>
<keyword evidence="2" id="KW-1185">Reference proteome</keyword>
<evidence type="ECO:0000313" key="2">
    <source>
        <dbReference type="Proteomes" id="UP000232145"/>
    </source>
</evidence>